<comment type="function">
    <text evidence="3">Participates actively in the response to hyperosmotic and heat shock by preventing the aggregation of stress-denatured proteins, in association with DnaK and GrpE. It is the nucleotide exchange factor for DnaK and may function as a thermosensor. Unfolded proteins bind initially to DnaJ; upon interaction with the DnaJ-bound protein, DnaK hydrolyzes its bound ATP, resulting in the formation of a stable complex. GrpE releases ADP from DnaK; ATP binding to DnaK triggers the release of the substrate protein, thus completing the reaction cycle. Several rounds of ATP-dependent interactions between DnaJ, DnaK and GrpE are required for fully efficient folding.</text>
</comment>
<dbReference type="SUPFAM" id="SSF51064">
    <property type="entry name" value="Head domain of nucleotide exchange factor GrpE"/>
    <property type="match status" value="1"/>
</dbReference>
<dbReference type="GO" id="GO:0005829">
    <property type="term" value="C:cytosol"/>
    <property type="evidence" value="ECO:0007669"/>
    <property type="project" value="TreeGrafter"/>
</dbReference>
<protein>
    <recommendedName>
        <fullName evidence="3">Protein GrpE</fullName>
    </recommendedName>
    <alternativeName>
        <fullName evidence="3">HSP-70 cofactor</fullName>
    </alternativeName>
</protein>
<keyword evidence="2 3" id="KW-0143">Chaperone</keyword>
<evidence type="ECO:0000256" key="2">
    <source>
        <dbReference type="ARBA" id="ARBA00023186"/>
    </source>
</evidence>
<evidence type="ECO:0000313" key="5">
    <source>
        <dbReference type="EMBL" id="OGG26263.1"/>
    </source>
</evidence>
<keyword evidence="3" id="KW-0346">Stress response</keyword>
<dbReference type="AlphaFoldDB" id="A0A1F6AP62"/>
<dbReference type="GO" id="GO:0042803">
    <property type="term" value="F:protein homodimerization activity"/>
    <property type="evidence" value="ECO:0007669"/>
    <property type="project" value="InterPro"/>
</dbReference>
<dbReference type="GO" id="GO:0006457">
    <property type="term" value="P:protein folding"/>
    <property type="evidence" value="ECO:0007669"/>
    <property type="project" value="InterPro"/>
</dbReference>
<keyword evidence="3" id="KW-0963">Cytoplasm</keyword>
<sequence length="154" mass="17841">MKSKHDAVKVNQTTQENVEWKDKYLRALADYQNLEKRISETRSHDVKFAARNLIVMLLPAIDDLEKAAILLKNEGLNLAVRKLEEVLKREQVEKIEVLGNKYDPHTMECVEVVEGQEDDKVTEEIRPGYKMFGQVIRATQVKVGRKKLEKVLPR</sequence>
<gene>
    <name evidence="3" type="primary">grpE</name>
    <name evidence="5" type="ORF">A2960_04780</name>
</gene>
<dbReference type="PRINTS" id="PR00773">
    <property type="entry name" value="GRPEPROTEIN"/>
</dbReference>
<dbReference type="Gene3D" id="2.30.22.10">
    <property type="entry name" value="Head domain of nucleotide exchange factor GrpE"/>
    <property type="match status" value="1"/>
</dbReference>
<dbReference type="CDD" id="cd00446">
    <property type="entry name" value="GrpE"/>
    <property type="match status" value="1"/>
</dbReference>
<dbReference type="InterPro" id="IPR009012">
    <property type="entry name" value="GrpE_head"/>
</dbReference>
<evidence type="ECO:0000256" key="1">
    <source>
        <dbReference type="ARBA" id="ARBA00009054"/>
    </source>
</evidence>
<comment type="caution">
    <text evidence="5">The sequence shown here is derived from an EMBL/GenBank/DDBJ whole genome shotgun (WGS) entry which is preliminary data.</text>
</comment>
<dbReference type="GO" id="GO:0051082">
    <property type="term" value="F:unfolded protein binding"/>
    <property type="evidence" value="ECO:0007669"/>
    <property type="project" value="TreeGrafter"/>
</dbReference>
<comment type="similarity">
    <text evidence="1 3 4">Belongs to the GrpE family.</text>
</comment>
<comment type="subcellular location">
    <subcellularLocation>
        <location evidence="3">Cytoplasm</location>
    </subcellularLocation>
</comment>
<dbReference type="InterPro" id="IPR000740">
    <property type="entry name" value="GrpE"/>
</dbReference>
<organism evidence="5 6">
    <name type="scientific">Candidatus Gottesmanbacteria bacterium RIFCSPLOWO2_01_FULL_39_12b</name>
    <dbReference type="NCBI Taxonomy" id="1798388"/>
    <lineage>
        <taxon>Bacteria</taxon>
        <taxon>Candidatus Gottesmaniibacteriota</taxon>
    </lineage>
</organism>
<dbReference type="HAMAP" id="MF_01151">
    <property type="entry name" value="GrpE"/>
    <property type="match status" value="1"/>
</dbReference>
<comment type="subunit">
    <text evidence="3">Homodimer.</text>
</comment>
<accession>A0A1F6AP62</accession>
<dbReference type="InterPro" id="IPR013805">
    <property type="entry name" value="GrpE_CC"/>
</dbReference>
<dbReference type="PANTHER" id="PTHR21237">
    <property type="entry name" value="GRPE PROTEIN"/>
    <property type="match status" value="1"/>
</dbReference>
<evidence type="ECO:0000256" key="4">
    <source>
        <dbReference type="RuleBase" id="RU004478"/>
    </source>
</evidence>
<dbReference type="GO" id="GO:0051087">
    <property type="term" value="F:protein-folding chaperone binding"/>
    <property type="evidence" value="ECO:0007669"/>
    <property type="project" value="InterPro"/>
</dbReference>
<dbReference type="GO" id="GO:0000774">
    <property type="term" value="F:adenyl-nucleotide exchange factor activity"/>
    <property type="evidence" value="ECO:0007669"/>
    <property type="project" value="InterPro"/>
</dbReference>
<dbReference type="Gene3D" id="3.90.20.20">
    <property type="match status" value="1"/>
</dbReference>
<evidence type="ECO:0000256" key="3">
    <source>
        <dbReference type="HAMAP-Rule" id="MF_01151"/>
    </source>
</evidence>
<name>A0A1F6AP62_9BACT</name>
<dbReference type="Proteomes" id="UP000176609">
    <property type="component" value="Unassembled WGS sequence"/>
</dbReference>
<reference evidence="5 6" key="1">
    <citation type="journal article" date="2016" name="Nat. Commun.">
        <title>Thousands of microbial genomes shed light on interconnected biogeochemical processes in an aquifer system.</title>
        <authorList>
            <person name="Anantharaman K."/>
            <person name="Brown C.T."/>
            <person name="Hug L.A."/>
            <person name="Sharon I."/>
            <person name="Castelle C.J."/>
            <person name="Probst A.J."/>
            <person name="Thomas B.C."/>
            <person name="Singh A."/>
            <person name="Wilkins M.J."/>
            <person name="Karaoz U."/>
            <person name="Brodie E.L."/>
            <person name="Williams K.H."/>
            <person name="Hubbard S.S."/>
            <person name="Banfield J.F."/>
        </authorList>
    </citation>
    <scope>NUCLEOTIDE SEQUENCE [LARGE SCALE GENOMIC DNA]</scope>
</reference>
<dbReference type="Pfam" id="PF01025">
    <property type="entry name" value="GrpE"/>
    <property type="match status" value="1"/>
</dbReference>
<evidence type="ECO:0000313" key="6">
    <source>
        <dbReference type="Proteomes" id="UP000176609"/>
    </source>
</evidence>
<proteinExistence type="inferred from homology"/>
<dbReference type="PANTHER" id="PTHR21237:SF23">
    <property type="entry name" value="GRPE PROTEIN HOMOLOG, MITOCHONDRIAL"/>
    <property type="match status" value="1"/>
</dbReference>
<dbReference type="EMBL" id="MFJR01000012">
    <property type="protein sequence ID" value="OGG26263.1"/>
    <property type="molecule type" value="Genomic_DNA"/>
</dbReference>
<dbReference type="SUPFAM" id="SSF58014">
    <property type="entry name" value="Coiled-coil domain of nucleotide exchange factor GrpE"/>
    <property type="match status" value="1"/>
</dbReference>